<evidence type="ECO:0000313" key="4">
    <source>
        <dbReference type="Proteomes" id="UP000237640"/>
    </source>
</evidence>
<sequence>MIKRLSTGLILCLFIFSAKAQENCSSYYPMVQGASYSYNLYSKKNKLEGTTSYIVSDVKNDRGNTYASMKMKYEDAKGKNTFESDYNITCTGDGIKIDYKSLFPSQMQKQYEEMGLEMEITGTDLEIPNNLSVGKELSDANVDVSMDMSGMSMKIEVNTTDRKVVGKESVTTPAGTFDCYIISANTSSKVMMTKQQIKDKLWLSEGVGMVKQETYNNNGKLMSSMVLTSHSK</sequence>
<gene>
    <name evidence="3" type="ORF">CLV81_0007</name>
</gene>
<feature type="domain" description="DUF3108" evidence="2">
    <location>
        <begin position="32"/>
        <end position="227"/>
    </location>
</feature>
<dbReference type="Proteomes" id="UP000237640">
    <property type="component" value="Unassembled WGS sequence"/>
</dbReference>
<dbReference type="Gene3D" id="2.40.360.20">
    <property type="match status" value="1"/>
</dbReference>
<keyword evidence="1" id="KW-0732">Signal</keyword>
<dbReference type="RefSeq" id="WP_106143042.1">
    <property type="nucleotide sequence ID" value="NZ_PVYX01000001.1"/>
</dbReference>
<evidence type="ECO:0000313" key="3">
    <source>
        <dbReference type="EMBL" id="PRX56019.1"/>
    </source>
</evidence>
<feature type="signal peptide" evidence="1">
    <location>
        <begin position="1"/>
        <end position="20"/>
    </location>
</feature>
<dbReference type="AlphaFoldDB" id="A0A2T0MEL4"/>
<dbReference type="OrthoDB" id="665223at2"/>
<evidence type="ECO:0000256" key="1">
    <source>
        <dbReference type="SAM" id="SignalP"/>
    </source>
</evidence>
<dbReference type="InterPro" id="IPR049279">
    <property type="entry name" value="DUF3108-like"/>
</dbReference>
<proteinExistence type="predicted"/>
<comment type="caution">
    <text evidence="3">The sequence shown here is derived from an EMBL/GenBank/DDBJ whole genome shotgun (WGS) entry which is preliminary data.</text>
</comment>
<evidence type="ECO:0000259" key="2">
    <source>
        <dbReference type="Pfam" id="PF21347"/>
    </source>
</evidence>
<accession>A0A2T0MEL4</accession>
<dbReference type="Pfam" id="PF21347">
    <property type="entry name" value="DUF3108_like"/>
    <property type="match status" value="1"/>
</dbReference>
<protein>
    <recommendedName>
        <fullName evidence="2">DUF3108 domain-containing protein</fullName>
    </recommendedName>
</protein>
<dbReference type="EMBL" id="PVYX01000001">
    <property type="protein sequence ID" value="PRX56019.1"/>
    <property type="molecule type" value="Genomic_DNA"/>
</dbReference>
<feature type="chain" id="PRO_5015634122" description="DUF3108 domain-containing protein" evidence="1">
    <location>
        <begin position="21"/>
        <end position="232"/>
    </location>
</feature>
<keyword evidence="4" id="KW-1185">Reference proteome</keyword>
<reference evidence="3 4" key="1">
    <citation type="submission" date="2018-03" db="EMBL/GenBank/DDBJ databases">
        <title>Genomic Encyclopedia of Archaeal and Bacterial Type Strains, Phase II (KMG-II): from individual species to whole genera.</title>
        <authorList>
            <person name="Goeker M."/>
        </authorList>
    </citation>
    <scope>NUCLEOTIDE SEQUENCE [LARGE SCALE GENOMIC DNA]</scope>
    <source>
        <strain evidence="3 4">DSM 25027</strain>
    </source>
</reference>
<organism evidence="3 4">
    <name type="scientific">Flagellimonas meridianipacifica</name>
    <dbReference type="NCBI Taxonomy" id="1080225"/>
    <lineage>
        <taxon>Bacteria</taxon>
        <taxon>Pseudomonadati</taxon>
        <taxon>Bacteroidota</taxon>
        <taxon>Flavobacteriia</taxon>
        <taxon>Flavobacteriales</taxon>
        <taxon>Flavobacteriaceae</taxon>
        <taxon>Flagellimonas</taxon>
    </lineage>
</organism>
<name>A0A2T0MEL4_9FLAO</name>